<evidence type="ECO:0000256" key="6">
    <source>
        <dbReference type="ARBA" id="ARBA00022989"/>
    </source>
</evidence>
<comment type="similarity">
    <text evidence="2">Belongs to the arsenical resistance-3 (ACR3) (TC 2.A.59) family.</text>
</comment>
<dbReference type="Gene3D" id="1.20.1530.20">
    <property type="match status" value="1"/>
</dbReference>
<feature type="transmembrane region" description="Helical" evidence="8">
    <location>
        <begin position="82"/>
        <end position="109"/>
    </location>
</feature>
<evidence type="ECO:0000256" key="5">
    <source>
        <dbReference type="ARBA" id="ARBA00022692"/>
    </source>
</evidence>
<dbReference type="GO" id="GO:0015104">
    <property type="term" value="F:antimonite transmembrane transporter activity"/>
    <property type="evidence" value="ECO:0007669"/>
    <property type="project" value="TreeGrafter"/>
</dbReference>
<name>A0A0F9CF92_9ZZZZ</name>
<dbReference type="GO" id="GO:0005886">
    <property type="term" value="C:plasma membrane"/>
    <property type="evidence" value="ECO:0007669"/>
    <property type="project" value="UniProtKB-SubCell"/>
</dbReference>
<evidence type="ECO:0000256" key="1">
    <source>
        <dbReference type="ARBA" id="ARBA00004651"/>
    </source>
</evidence>
<keyword evidence="7 8" id="KW-0472">Membrane</keyword>
<dbReference type="GO" id="GO:0015105">
    <property type="term" value="F:arsenite transmembrane transporter activity"/>
    <property type="evidence" value="ECO:0007669"/>
    <property type="project" value="TreeGrafter"/>
</dbReference>
<comment type="caution">
    <text evidence="9">The sequence shown here is derived from an EMBL/GenBank/DDBJ whole genome shotgun (WGS) entry which is preliminary data.</text>
</comment>
<keyword evidence="5 8" id="KW-0812">Transmembrane</keyword>
<dbReference type="AlphaFoldDB" id="A0A0F9CF92"/>
<sequence length="244" mass="27788">MHKHKEKLSFFERYLTLWVFLSMGIGIIAGRIFPQLGKFILRFTIADVWIPIAIALFFMIYPIMLRIDFGAVVRAGKTPKPIAITLFVNWAIKPFFMALVAWFFIGVVFKPFIPAGDTDQYIAGIILLGVAPCTAMVLVWGHLARGNQGHNLVMVAVNSLTMLVLYAPLAAFLLRISGIAIPWNTLALTIAIYIASPLLAGYITRKEVIKRKGREWFENRLLYGDIFSRIYRAGKRYWRIEVYV</sequence>
<dbReference type="InterPro" id="IPR002657">
    <property type="entry name" value="BilAc:Na_symport/Acr3"/>
</dbReference>
<protein>
    <recommendedName>
        <fullName evidence="10">Arsenical-resistance protein</fullName>
    </recommendedName>
</protein>
<dbReference type="PANTHER" id="PTHR43057">
    <property type="entry name" value="ARSENITE EFFLUX TRANSPORTER"/>
    <property type="match status" value="1"/>
</dbReference>
<feature type="transmembrane region" description="Helical" evidence="8">
    <location>
        <begin position="152"/>
        <end position="174"/>
    </location>
</feature>
<reference evidence="9" key="1">
    <citation type="journal article" date="2015" name="Nature">
        <title>Complex archaea that bridge the gap between prokaryotes and eukaryotes.</title>
        <authorList>
            <person name="Spang A."/>
            <person name="Saw J.H."/>
            <person name="Jorgensen S.L."/>
            <person name="Zaremba-Niedzwiedzka K."/>
            <person name="Martijn J."/>
            <person name="Lind A.E."/>
            <person name="van Eijk R."/>
            <person name="Schleper C."/>
            <person name="Guy L."/>
            <person name="Ettema T.J."/>
        </authorList>
    </citation>
    <scope>NUCLEOTIDE SEQUENCE</scope>
</reference>
<keyword evidence="6 8" id="KW-1133">Transmembrane helix</keyword>
<proteinExistence type="inferred from homology"/>
<dbReference type="PANTHER" id="PTHR43057:SF1">
    <property type="entry name" value="ARSENICAL-RESISTANCE PROTEIN 3"/>
    <property type="match status" value="1"/>
</dbReference>
<dbReference type="InterPro" id="IPR038770">
    <property type="entry name" value="Na+/solute_symporter_sf"/>
</dbReference>
<dbReference type="EMBL" id="LAZR01036338">
    <property type="protein sequence ID" value="KKL25107.1"/>
    <property type="molecule type" value="Genomic_DNA"/>
</dbReference>
<gene>
    <name evidence="9" type="ORF">LCGC14_2408610</name>
</gene>
<feature type="transmembrane region" description="Helical" evidence="8">
    <location>
        <begin position="180"/>
        <end position="204"/>
    </location>
</feature>
<keyword evidence="3" id="KW-0813">Transport</keyword>
<dbReference type="Pfam" id="PF01758">
    <property type="entry name" value="SBF"/>
    <property type="match status" value="1"/>
</dbReference>
<feature type="transmembrane region" description="Helical" evidence="8">
    <location>
        <begin position="12"/>
        <end position="33"/>
    </location>
</feature>
<evidence type="ECO:0000256" key="8">
    <source>
        <dbReference type="SAM" id="Phobius"/>
    </source>
</evidence>
<evidence type="ECO:0000256" key="7">
    <source>
        <dbReference type="ARBA" id="ARBA00023136"/>
    </source>
</evidence>
<evidence type="ECO:0008006" key="10">
    <source>
        <dbReference type="Google" id="ProtNLM"/>
    </source>
</evidence>
<evidence type="ECO:0000313" key="9">
    <source>
        <dbReference type="EMBL" id="KKL25107.1"/>
    </source>
</evidence>
<keyword evidence="4" id="KW-1003">Cell membrane</keyword>
<feature type="transmembrane region" description="Helical" evidence="8">
    <location>
        <begin position="121"/>
        <end position="140"/>
    </location>
</feature>
<dbReference type="GO" id="GO:0015297">
    <property type="term" value="F:antiporter activity"/>
    <property type="evidence" value="ECO:0007669"/>
    <property type="project" value="InterPro"/>
</dbReference>
<evidence type="ECO:0000256" key="3">
    <source>
        <dbReference type="ARBA" id="ARBA00022448"/>
    </source>
</evidence>
<comment type="subcellular location">
    <subcellularLocation>
        <location evidence="1">Cell membrane</location>
        <topology evidence="1">Multi-pass membrane protein</topology>
    </subcellularLocation>
</comment>
<feature type="transmembrane region" description="Helical" evidence="8">
    <location>
        <begin position="39"/>
        <end position="61"/>
    </location>
</feature>
<evidence type="ECO:0000256" key="4">
    <source>
        <dbReference type="ARBA" id="ARBA00022475"/>
    </source>
</evidence>
<organism evidence="9">
    <name type="scientific">marine sediment metagenome</name>
    <dbReference type="NCBI Taxonomy" id="412755"/>
    <lineage>
        <taxon>unclassified sequences</taxon>
        <taxon>metagenomes</taxon>
        <taxon>ecological metagenomes</taxon>
    </lineage>
</organism>
<evidence type="ECO:0000256" key="2">
    <source>
        <dbReference type="ARBA" id="ARBA00010110"/>
    </source>
</evidence>
<dbReference type="InterPro" id="IPR004706">
    <property type="entry name" value="Arsenical-R_Acr3"/>
</dbReference>
<accession>A0A0F9CF92</accession>